<evidence type="ECO:0000313" key="1">
    <source>
        <dbReference type="Proteomes" id="UP000887579"/>
    </source>
</evidence>
<name>A0AC34GRW1_9BILA</name>
<dbReference type="Proteomes" id="UP000887579">
    <property type="component" value="Unplaced"/>
</dbReference>
<accession>A0AC34GRW1</accession>
<proteinExistence type="predicted"/>
<evidence type="ECO:0000313" key="2">
    <source>
        <dbReference type="WBParaSite" id="ES5_v2.g7423.t1"/>
    </source>
</evidence>
<dbReference type="WBParaSite" id="ES5_v2.g7423.t1">
    <property type="protein sequence ID" value="ES5_v2.g7423.t1"/>
    <property type="gene ID" value="ES5_v2.g7423"/>
</dbReference>
<sequence>MVIHIGIVPHEDKCITFNTETNERIYFEVEPNILPGDLDSQINDMFKDITSKIKYANLGCACLSLNSNFGSDVREEFIQSGLKFGFNKVVIIDFKEALFHDILFQTNIHPNDRNVFWFINNKDCYIWEKNKNIATMRKKLEHVYYTNVKQLQKIKNDSFVSSPAFILYNDRDTIEGDIVKSAFPGCSLIPYKYDFGKNESNGALIKAQIAAGDITETLKFKI</sequence>
<protein>
    <submittedName>
        <fullName evidence="2">Uncharacterized protein</fullName>
    </submittedName>
</protein>
<reference evidence="2" key="1">
    <citation type="submission" date="2022-11" db="UniProtKB">
        <authorList>
            <consortium name="WormBaseParasite"/>
        </authorList>
    </citation>
    <scope>IDENTIFICATION</scope>
</reference>
<organism evidence="1 2">
    <name type="scientific">Panagrolaimus sp. ES5</name>
    <dbReference type="NCBI Taxonomy" id="591445"/>
    <lineage>
        <taxon>Eukaryota</taxon>
        <taxon>Metazoa</taxon>
        <taxon>Ecdysozoa</taxon>
        <taxon>Nematoda</taxon>
        <taxon>Chromadorea</taxon>
        <taxon>Rhabditida</taxon>
        <taxon>Tylenchina</taxon>
        <taxon>Panagrolaimomorpha</taxon>
        <taxon>Panagrolaimoidea</taxon>
        <taxon>Panagrolaimidae</taxon>
        <taxon>Panagrolaimus</taxon>
    </lineage>
</organism>